<organism evidence="1 2">
    <name type="scientific">Paenibacillus graminis</name>
    <dbReference type="NCBI Taxonomy" id="189425"/>
    <lineage>
        <taxon>Bacteria</taxon>
        <taxon>Bacillati</taxon>
        <taxon>Bacillota</taxon>
        <taxon>Bacilli</taxon>
        <taxon>Bacillales</taxon>
        <taxon>Paenibacillaceae</taxon>
        <taxon>Paenibacillus</taxon>
    </lineage>
</organism>
<name>A0A089M422_9BACL</name>
<accession>A0A089M422</accession>
<gene>
    <name evidence="1" type="ORF">PGRAT_10015</name>
</gene>
<dbReference type="GO" id="GO:0030246">
    <property type="term" value="F:carbohydrate binding"/>
    <property type="evidence" value="ECO:0007669"/>
    <property type="project" value="InterPro"/>
</dbReference>
<dbReference type="eggNOG" id="COG2017">
    <property type="taxonomic scope" value="Bacteria"/>
</dbReference>
<keyword evidence="2" id="KW-1185">Reference proteome</keyword>
<proteinExistence type="predicted"/>
<dbReference type="InterPro" id="IPR014718">
    <property type="entry name" value="GH-type_carb-bd"/>
</dbReference>
<dbReference type="KEGG" id="pgm:PGRAT_10015"/>
<dbReference type="HOGENOM" id="CLU_064408_0_0_9"/>
<protein>
    <submittedName>
        <fullName evidence="1">Uncharacterized protein</fullName>
    </submittedName>
</protein>
<dbReference type="STRING" id="189425.PGRAT_10015"/>
<evidence type="ECO:0000313" key="1">
    <source>
        <dbReference type="EMBL" id="AIQ67922.1"/>
    </source>
</evidence>
<dbReference type="AlphaFoldDB" id="A0A089M422"/>
<dbReference type="RefSeq" id="WP_025706454.1">
    <property type="nucleotide sequence ID" value="NZ_CP009287.1"/>
</dbReference>
<evidence type="ECO:0000313" key="2">
    <source>
        <dbReference type="Proteomes" id="UP000029500"/>
    </source>
</evidence>
<reference evidence="1 2" key="1">
    <citation type="submission" date="2014-08" db="EMBL/GenBank/DDBJ databases">
        <title>Comparative genomics of the Paenibacillus odorifer group.</title>
        <authorList>
            <person name="den Bakker H.C."/>
            <person name="Tsai Y.-C."/>
            <person name="Martin N."/>
            <person name="Korlach J."/>
            <person name="Wiedmann M."/>
        </authorList>
    </citation>
    <scope>NUCLEOTIDE SEQUENCE [LARGE SCALE GENOMIC DNA]</scope>
    <source>
        <strain evidence="1 2">DSM 15220</strain>
    </source>
</reference>
<dbReference type="EMBL" id="CP009287">
    <property type="protein sequence ID" value="AIQ67922.1"/>
    <property type="molecule type" value="Genomic_DNA"/>
</dbReference>
<dbReference type="Proteomes" id="UP000029500">
    <property type="component" value="Chromosome"/>
</dbReference>
<dbReference type="OrthoDB" id="5621785at2"/>
<dbReference type="Gene3D" id="2.70.98.10">
    <property type="match status" value="1"/>
</dbReference>
<sequence>MAYSLSNGILQVDIADVGEYSGTRFDWTGFITGVTLQQGQHTFCVPESLVSGLGSGGMGLCNEFGISRAIGYEEAAAGEWFPKLGVGLLQKVSDEPYDFFGNYPLIPFEIEEERSAQSVTYTVQPMECRGYSIRLTKKISLLEDRLNISYTLENMGDKPLHTEEYVHNFVGINGANVGPDYELEIPAGLRVEDPESSYTADLLSVSANTLSWKAEPDRPFYCKLGVWNKMDDGGFWELRHKPSGAGVRESGDFAAERMALWGEKHVISPEVFVNISILPRHSKHWSRSYQFFTL</sequence>